<dbReference type="Gene3D" id="1.10.3210.10">
    <property type="entry name" value="Hypothetical protein af1432"/>
    <property type="match status" value="1"/>
</dbReference>
<dbReference type="InterPro" id="IPR006675">
    <property type="entry name" value="HDIG_dom"/>
</dbReference>
<dbReference type="PANTHER" id="PTHR43155:SF2">
    <property type="entry name" value="CYCLIC DI-GMP PHOSPHODIESTERASE PA4108"/>
    <property type="match status" value="1"/>
</dbReference>
<dbReference type="PROSITE" id="PS51832">
    <property type="entry name" value="HD_GYP"/>
    <property type="match status" value="1"/>
</dbReference>
<dbReference type="KEGG" id="bbev:BBEV_0535"/>
<protein>
    <submittedName>
        <fullName evidence="2">Cyclic di-GMP phosphodiesterase response regulator RpfG</fullName>
    </submittedName>
</protein>
<dbReference type="InterPro" id="IPR037522">
    <property type="entry name" value="HD_GYP_dom"/>
</dbReference>
<dbReference type="AlphaFoldDB" id="A0A1D7QSE8"/>
<name>A0A1D7QSE8_9BACI</name>
<dbReference type="SMART" id="SM00471">
    <property type="entry name" value="HDc"/>
    <property type="match status" value="1"/>
</dbReference>
<dbReference type="NCBIfam" id="TIGR00277">
    <property type="entry name" value="HDIG"/>
    <property type="match status" value="1"/>
</dbReference>
<keyword evidence="3" id="KW-1185">Reference proteome</keyword>
<proteinExistence type="predicted"/>
<dbReference type="Proteomes" id="UP000094463">
    <property type="component" value="Chromosome"/>
</dbReference>
<dbReference type="EMBL" id="CP012502">
    <property type="protein sequence ID" value="AOM81928.1"/>
    <property type="molecule type" value="Genomic_DNA"/>
</dbReference>
<dbReference type="SUPFAM" id="SSF109604">
    <property type="entry name" value="HD-domain/PDEase-like"/>
    <property type="match status" value="1"/>
</dbReference>
<organism evidence="2 3">
    <name type="scientific">Salisediminibacterium beveridgei</name>
    <dbReference type="NCBI Taxonomy" id="632773"/>
    <lineage>
        <taxon>Bacteria</taxon>
        <taxon>Bacillati</taxon>
        <taxon>Bacillota</taxon>
        <taxon>Bacilli</taxon>
        <taxon>Bacillales</taxon>
        <taxon>Bacillaceae</taxon>
        <taxon>Salisediminibacterium</taxon>
    </lineage>
</organism>
<dbReference type="PANTHER" id="PTHR43155">
    <property type="entry name" value="CYCLIC DI-GMP PHOSPHODIESTERASE PA4108-RELATED"/>
    <property type="match status" value="1"/>
</dbReference>
<dbReference type="RefSeq" id="WP_069364054.1">
    <property type="nucleotide sequence ID" value="NZ_CP012502.1"/>
</dbReference>
<feature type="domain" description="HD-GYP" evidence="1">
    <location>
        <begin position="114"/>
        <end position="312"/>
    </location>
</feature>
<reference evidence="2 3" key="1">
    <citation type="submission" date="2015-08" db="EMBL/GenBank/DDBJ databases">
        <title>The complete genome sequence of Bacillus beveridgei MLTeJB.</title>
        <authorList>
            <person name="Hanson T.E."/>
            <person name="Mesa C."/>
            <person name="Basesman S.M."/>
            <person name="Oremland R.S."/>
        </authorList>
    </citation>
    <scope>NUCLEOTIDE SEQUENCE [LARGE SCALE GENOMIC DNA]</scope>
    <source>
        <strain evidence="2 3">MLTeJB</strain>
    </source>
</reference>
<dbReference type="InterPro" id="IPR003607">
    <property type="entry name" value="HD/PDEase_dom"/>
</dbReference>
<gene>
    <name evidence="2" type="primary">rpfG-2</name>
    <name evidence="2" type="ORF">BBEV_0535</name>
</gene>
<dbReference type="STRING" id="632773.BBEV_0535"/>
<evidence type="ECO:0000313" key="2">
    <source>
        <dbReference type="EMBL" id="AOM81928.1"/>
    </source>
</evidence>
<evidence type="ECO:0000259" key="1">
    <source>
        <dbReference type="PROSITE" id="PS51832"/>
    </source>
</evidence>
<dbReference type="Pfam" id="PF13487">
    <property type="entry name" value="HD_5"/>
    <property type="match status" value="1"/>
</dbReference>
<dbReference type="CDD" id="cd00077">
    <property type="entry name" value="HDc"/>
    <property type="match status" value="1"/>
</dbReference>
<accession>A0A1D7QSE8</accession>
<dbReference type="OrthoDB" id="9759601at2"/>
<sequence length="363" mass="40922">MEWISVQKNAHQVIDRELADNVISSEGLTLLREGMILRTRHIPMLKRNGITTVPVGEYAAVIDQLDQKFHQDYPSFAKAYKKQFTMLKEVFNRVQNHEPPELDQLVDGFTELLDEAMDSVNLFELLQQMQGHNDYTYRHSIHVALLGALVAKIVKLPEEMIIDIGRAGLLHDIGKLRVSNAIIDKPEKLTENEFAMIQEHCELGYELLNNYTDVNQTILDGTLSHHERLDGSGYPFGLKGEEIPVSAAVLGVVDVFDAISSDRAYQKKSSPLTALSVIIEEIYKGKLDIKYGLPFVNYMLDAYTASDVILSDGRLAKIVRIEIDSVENPLIQTKEGVYPLKELQGVEIMDIADRHAKAVIENH</sequence>
<evidence type="ECO:0000313" key="3">
    <source>
        <dbReference type="Proteomes" id="UP000094463"/>
    </source>
</evidence>